<proteinExistence type="predicted"/>
<evidence type="ECO:0000256" key="1">
    <source>
        <dbReference type="SAM" id="Coils"/>
    </source>
</evidence>
<reference evidence="3 4" key="1">
    <citation type="submission" date="2012-03" db="EMBL/GenBank/DDBJ databases">
        <title>The Genome Sequence of Bartonella birtlesii LL-WM9.</title>
        <authorList>
            <consortium name="The Broad Institute Genome Sequencing Platform"/>
            <consortium name="The Broad Institute Genome Sequencing Center for Infectious Disease"/>
            <person name="Feldgarden M."/>
            <person name="Kirby J."/>
            <person name="Kosoy M."/>
            <person name="Birtles R."/>
            <person name="Probert W.S."/>
            <person name="Chiaraviglio L."/>
            <person name="Young S.K."/>
            <person name="Zeng Q."/>
            <person name="Gargeya S."/>
            <person name="Fitzgerald M."/>
            <person name="Haas B."/>
            <person name="Abouelleil A."/>
            <person name="Alvarado L."/>
            <person name="Arachchi H.M."/>
            <person name="Berlin A."/>
            <person name="Chapman S.B."/>
            <person name="Gearin G."/>
            <person name="Goldberg J."/>
            <person name="Griggs A."/>
            <person name="Gujja S."/>
            <person name="Hansen M."/>
            <person name="Heiman D."/>
            <person name="Howarth C."/>
            <person name="Larimer J."/>
            <person name="Lui A."/>
            <person name="MacDonald P.J.P."/>
            <person name="McCowen C."/>
            <person name="Montmayeur A."/>
            <person name="Murphy C."/>
            <person name="Neiman D."/>
            <person name="Pearson M."/>
            <person name="Priest M."/>
            <person name="Roberts A."/>
            <person name="Saif S."/>
            <person name="Shea T."/>
            <person name="Sisk P."/>
            <person name="Stolte C."/>
            <person name="Sykes S."/>
            <person name="Wortman J."/>
            <person name="Nusbaum C."/>
            <person name="Birren B."/>
        </authorList>
    </citation>
    <scope>NUCLEOTIDE SEQUENCE [LARGE SCALE GENOMIC DNA]</scope>
    <source>
        <strain evidence="3 4">LL-WM9</strain>
    </source>
</reference>
<protein>
    <submittedName>
        <fullName evidence="3">Uncharacterized protein</fullName>
    </submittedName>
</protein>
<dbReference type="HOGENOM" id="CLU_1003483_0_0_5"/>
<keyword evidence="1" id="KW-0175">Coiled coil</keyword>
<gene>
    <name evidence="3" type="ORF">ME7_01404</name>
</gene>
<evidence type="ECO:0000256" key="2">
    <source>
        <dbReference type="SAM" id="Phobius"/>
    </source>
</evidence>
<feature type="transmembrane region" description="Helical" evidence="2">
    <location>
        <begin position="20"/>
        <end position="42"/>
    </location>
</feature>
<dbReference type="PATRIC" id="fig|1094552.3.peg.1568"/>
<accession>J0PQK9</accession>
<comment type="caution">
    <text evidence="3">The sequence shown here is derived from an EMBL/GenBank/DDBJ whole genome shotgun (WGS) entry which is preliminary data.</text>
</comment>
<keyword evidence="4" id="KW-1185">Reference proteome</keyword>
<evidence type="ECO:0000313" key="4">
    <source>
        <dbReference type="Proteomes" id="UP000008748"/>
    </source>
</evidence>
<dbReference type="AlphaFoldDB" id="J0PQK9"/>
<dbReference type="EMBL" id="AIMC01000034">
    <property type="protein sequence ID" value="EJF74766.1"/>
    <property type="molecule type" value="Genomic_DNA"/>
</dbReference>
<keyword evidence="2" id="KW-0812">Transmembrane</keyword>
<evidence type="ECO:0000313" key="3">
    <source>
        <dbReference type="EMBL" id="EJF74766.1"/>
    </source>
</evidence>
<name>J0PQK9_9HYPH</name>
<dbReference type="Proteomes" id="UP000008748">
    <property type="component" value="Unassembled WGS sequence"/>
</dbReference>
<feature type="coiled-coil region" evidence="1">
    <location>
        <begin position="66"/>
        <end position="110"/>
    </location>
</feature>
<keyword evidence="2" id="KW-0472">Membrane</keyword>
<sequence length="277" mass="31864">MRSMQAVLNWIEQHPVLFSAFSVLFSALSSVGALLSAIFAFLSIKQTFKLRKEDRIEAEKLRKEDLEKFKTELANAMDIAKSTKQQAQVLEKLTNVLEKQTEILEQRKLNVLSQYMRTYKDPDSDVFLFIDIALFIANPTKQPITINSISINKDSLFRFIHATYSVSYPFPPYKKVHTISPKNFKLLCLKKPKVEPEIYDTLNVFSLDVSSSLYLVLTIAPINNNTPSRLTFTLEHTAVDPQNPPEKVNFPVRDIQYFEPEPEFLQLLRSKNNGFPI</sequence>
<keyword evidence="2" id="KW-1133">Transmembrane helix</keyword>
<organism evidence="3 4">
    <name type="scientific">Bartonella birtlesii LL-WM9</name>
    <dbReference type="NCBI Taxonomy" id="1094552"/>
    <lineage>
        <taxon>Bacteria</taxon>
        <taxon>Pseudomonadati</taxon>
        <taxon>Pseudomonadota</taxon>
        <taxon>Alphaproteobacteria</taxon>
        <taxon>Hyphomicrobiales</taxon>
        <taxon>Bartonellaceae</taxon>
        <taxon>Bartonella</taxon>
    </lineage>
</organism>